<comment type="similarity">
    <text evidence="2">Belongs to the PMEI family.</text>
</comment>
<name>A0ABM0PNU6_PRUMU</name>
<sequence>MRFLLSLLPLLLLLLHCLPYSAAARKHNPHNNPINSSHLVRSSCSHASYPNLCIHSLSTYAGPANTPRDLAQAAVNVSLSRARRVSGYLAQLSNSDQGTKRERSALSDCIDLMSESVDELTRTLDELKHLHAETFRFQMSNAQTWVSAALTDDDTCLDGFEELDVKVKVKVKADMKRKVTNAARVTSNALYLINRLDESRGRPRSKP</sequence>
<dbReference type="InterPro" id="IPR051955">
    <property type="entry name" value="PME_Inhibitor"/>
</dbReference>
<keyword evidence="5" id="KW-1185">Reference proteome</keyword>
<evidence type="ECO:0000313" key="6">
    <source>
        <dbReference type="RefSeq" id="XP_008242280.1"/>
    </source>
</evidence>
<feature type="domain" description="Pectinesterase inhibitor" evidence="4">
    <location>
        <begin position="35"/>
        <end position="192"/>
    </location>
</feature>
<dbReference type="Pfam" id="PF04043">
    <property type="entry name" value="PMEI"/>
    <property type="match status" value="1"/>
</dbReference>
<feature type="chain" id="PRO_5046607157" evidence="3">
    <location>
        <begin position="24"/>
        <end position="207"/>
    </location>
</feature>
<evidence type="ECO:0000313" key="5">
    <source>
        <dbReference type="Proteomes" id="UP000694861"/>
    </source>
</evidence>
<keyword evidence="1 3" id="KW-0732">Signal</keyword>
<dbReference type="PANTHER" id="PTHR31080:SF110">
    <property type="entry name" value="PECTINESTERASE INHIBITOR 3"/>
    <property type="match status" value="1"/>
</dbReference>
<dbReference type="SMART" id="SM00856">
    <property type="entry name" value="PMEI"/>
    <property type="match status" value="1"/>
</dbReference>
<protein>
    <submittedName>
        <fullName evidence="6">21 kDa protein</fullName>
    </submittedName>
</protein>
<evidence type="ECO:0000256" key="1">
    <source>
        <dbReference type="ARBA" id="ARBA00022729"/>
    </source>
</evidence>
<dbReference type="RefSeq" id="XP_008242280.1">
    <property type="nucleotide sequence ID" value="XM_008244058.2"/>
</dbReference>
<reference evidence="5" key="1">
    <citation type="journal article" date="2012" name="Nat. Commun.">
        <title>The genome of Prunus mume.</title>
        <authorList>
            <person name="Zhang Q."/>
            <person name="Chen W."/>
            <person name="Sun L."/>
            <person name="Zhao F."/>
            <person name="Huang B."/>
            <person name="Yang W."/>
            <person name="Tao Y."/>
            <person name="Wang J."/>
            <person name="Yuan Z."/>
            <person name="Fan G."/>
            <person name="Xing Z."/>
            <person name="Han C."/>
            <person name="Pan H."/>
            <person name="Zhong X."/>
            <person name="Shi W."/>
            <person name="Liang X."/>
            <person name="Du D."/>
            <person name="Sun F."/>
            <person name="Xu Z."/>
            <person name="Hao R."/>
            <person name="Lv T."/>
            <person name="Lv Y."/>
            <person name="Zheng Z."/>
            <person name="Sun M."/>
            <person name="Luo L."/>
            <person name="Cai M."/>
            <person name="Gao Y."/>
            <person name="Wang J."/>
            <person name="Yin Y."/>
            <person name="Xu X."/>
            <person name="Cheng T."/>
            <person name="Wang J."/>
        </authorList>
    </citation>
    <scope>NUCLEOTIDE SEQUENCE [LARGE SCALE GENOMIC DNA]</scope>
</reference>
<dbReference type="InterPro" id="IPR006501">
    <property type="entry name" value="Pectinesterase_inhib_dom"/>
</dbReference>
<dbReference type="PANTHER" id="PTHR31080">
    <property type="entry name" value="PECTINESTERASE INHIBITOR-LIKE"/>
    <property type="match status" value="1"/>
</dbReference>
<organism evidence="5 6">
    <name type="scientific">Prunus mume</name>
    <name type="common">Japanese apricot</name>
    <name type="synonym">Armeniaca mume</name>
    <dbReference type="NCBI Taxonomy" id="102107"/>
    <lineage>
        <taxon>Eukaryota</taxon>
        <taxon>Viridiplantae</taxon>
        <taxon>Streptophyta</taxon>
        <taxon>Embryophyta</taxon>
        <taxon>Tracheophyta</taxon>
        <taxon>Spermatophyta</taxon>
        <taxon>Magnoliopsida</taxon>
        <taxon>eudicotyledons</taxon>
        <taxon>Gunneridae</taxon>
        <taxon>Pentapetalae</taxon>
        <taxon>rosids</taxon>
        <taxon>fabids</taxon>
        <taxon>Rosales</taxon>
        <taxon>Rosaceae</taxon>
        <taxon>Amygdaloideae</taxon>
        <taxon>Amygdaleae</taxon>
        <taxon>Prunus</taxon>
    </lineage>
</organism>
<dbReference type="Proteomes" id="UP000694861">
    <property type="component" value="Linkage group LG8"/>
</dbReference>
<dbReference type="NCBIfam" id="TIGR01614">
    <property type="entry name" value="PME_inhib"/>
    <property type="match status" value="1"/>
</dbReference>
<feature type="signal peptide" evidence="3">
    <location>
        <begin position="1"/>
        <end position="23"/>
    </location>
</feature>
<evidence type="ECO:0000256" key="2">
    <source>
        <dbReference type="ARBA" id="ARBA00038471"/>
    </source>
</evidence>
<proteinExistence type="inferred from homology"/>
<evidence type="ECO:0000259" key="4">
    <source>
        <dbReference type="SMART" id="SM00856"/>
    </source>
</evidence>
<dbReference type="CDD" id="cd15798">
    <property type="entry name" value="PMEI-like_3"/>
    <property type="match status" value="1"/>
</dbReference>
<dbReference type="SUPFAM" id="SSF101148">
    <property type="entry name" value="Plant invertase/pectin methylesterase inhibitor"/>
    <property type="match status" value="1"/>
</dbReference>
<evidence type="ECO:0000256" key="3">
    <source>
        <dbReference type="SAM" id="SignalP"/>
    </source>
</evidence>
<reference evidence="6" key="2">
    <citation type="submission" date="2025-08" db="UniProtKB">
        <authorList>
            <consortium name="RefSeq"/>
        </authorList>
    </citation>
    <scope>IDENTIFICATION</scope>
</reference>
<accession>A0ABM0PNU6</accession>
<dbReference type="Gene3D" id="1.20.140.40">
    <property type="entry name" value="Invertase/pectin methylesterase inhibitor family protein"/>
    <property type="match status" value="1"/>
</dbReference>
<dbReference type="InterPro" id="IPR035513">
    <property type="entry name" value="Invertase/methylesterase_inhib"/>
</dbReference>
<gene>
    <name evidence="6" type="primary">LOC103340623</name>
</gene>
<dbReference type="GeneID" id="103340623"/>